<dbReference type="Gene3D" id="3.90.79.10">
    <property type="entry name" value="Nucleoside Triphosphate Pyrophosphohydrolase"/>
    <property type="match status" value="1"/>
</dbReference>
<dbReference type="InterPro" id="IPR020476">
    <property type="entry name" value="Nudix_hydrolase"/>
</dbReference>
<dbReference type="Proteomes" id="UP000054226">
    <property type="component" value="Unassembled WGS sequence"/>
</dbReference>
<dbReference type="RefSeq" id="WP_007031991.1">
    <property type="nucleotide sequence ID" value="NZ_AOHO01000058.1"/>
</dbReference>
<evidence type="ECO:0000256" key="1">
    <source>
        <dbReference type="ARBA" id="ARBA00001946"/>
    </source>
</evidence>
<dbReference type="InterPro" id="IPR015797">
    <property type="entry name" value="NUDIX_hydrolase-like_dom_sf"/>
</dbReference>
<evidence type="ECO:0000256" key="2">
    <source>
        <dbReference type="ARBA" id="ARBA00022801"/>
    </source>
</evidence>
<dbReference type="GO" id="GO:0016787">
    <property type="term" value="F:hydrolase activity"/>
    <property type="evidence" value="ECO:0007669"/>
    <property type="project" value="UniProtKB-KW"/>
</dbReference>
<protein>
    <submittedName>
        <fullName evidence="4">Hydrolase</fullName>
    </submittedName>
</protein>
<evidence type="ECO:0000313" key="4">
    <source>
        <dbReference type="EMBL" id="EME57650.1"/>
    </source>
</evidence>
<keyword evidence="5" id="KW-1185">Reference proteome</keyword>
<dbReference type="InterPro" id="IPR000086">
    <property type="entry name" value="NUDIX_hydrolase_dom"/>
</dbReference>
<dbReference type="AlphaFoldDB" id="M2Y7S7"/>
<proteinExistence type="predicted"/>
<keyword evidence="2 4" id="KW-0378">Hydrolase</keyword>
<gene>
    <name evidence="4" type="ORF">H074_20707</name>
</gene>
<dbReference type="PROSITE" id="PS51462">
    <property type="entry name" value="NUDIX"/>
    <property type="match status" value="1"/>
</dbReference>
<name>M2Y7S7_9PSEU</name>
<dbReference type="PANTHER" id="PTHR43046">
    <property type="entry name" value="GDP-MANNOSE MANNOSYL HYDROLASE"/>
    <property type="match status" value="1"/>
</dbReference>
<evidence type="ECO:0000259" key="3">
    <source>
        <dbReference type="PROSITE" id="PS51462"/>
    </source>
</evidence>
<accession>M2Y7S7</accession>
<dbReference type="PANTHER" id="PTHR43046:SF14">
    <property type="entry name" value="MUTT_NUDIX FAMILY PROTEIN"/>
    <property type="match status" value="1"/>
</dbReference>
<feature type="domain" description="Nudix hydrolase" evidence="3">
    <location>
        <begin position="1"/>
        <end position="135"/>
    </location>
</feature>
<comment type="caution">
    <text evidence="4">The sequence shown here is derived from an EMBL/GenBank/DDBJ whole genome shotgun (WGS) entry which is preliminary data.</text>
</comment>
<comment type="cofactor">
    <cofactor evidence="1">
        <name>Mg(2+)</name>
        <dbReference type="ChEBI" id="CHEBI:18420"/>
    </cofactor>
</comment>
<dbReference type="PRINTS" id="PR00502">
    <property type="entry name" value="NUDIXFAMILY"/>
</dbReference>
<dbReference type="SUPFAM" id="SSF55811">
    <property type="entry name" value="Nudix"/>
    <property type="match status" value="1"/>
</dbReference>
<sequence>MRVIFAQKALIVNEGRLLLLRKDALDPRQPLRWDVPGGRMESGEGLDDHLKREVFEESGLDVRLGKPLALWSWKMNDTTAVAVARECSVIGKAAVSFAGHTESDHIDEFDWADLSEVAGYDLILDLRAPVLGALDTLRSVDAHG</sequence>
<dbReference type="Pfam" id="PF00293">
    <property type="entry name" value="NUDIX"/>
    <property type="match status" value="1"/>
</dbReference>
<dbReference type="OrthoDB" id="9814308at2"/>
<dbReference type="PATRIC" id="fig|1284240.4.peg.4201"/>
<dbReference type="EMBL" id="AOHO01000058">
    <property type="protein sequence ID" value="EME57650.1"/>
    <property type="molecule type" value="Genomic_DNA"/>
</dbReference>
<evidence type="ECO:0000313" key="5">
    <source>
        <dbReference type="Proteomes" id="UP000054226"/>
    </source>
</evidence>
<reference evidence="4 5" key="1">
    <citation type="journal article" date="2013" name="Genome Announc.">
        <title>Draft Genome Sequence of Amycolatopsis decaplanina Strain DSM 44594T.</title>
        <authorList>
            <person name="Kaur N."/>
            <person name="Kumar S."/>
            <person name="Bala M."/>
            <person name="Raghava G.P."/>
            <person name="Mayilraj S."/>
        </authorList>
    </citation>
    <scope>NUCLEOTIDE SEQUENCE [LARGE SCALE GENOMIC DNA]</scope>
    <source>
        <strain evidence="4 5">DSM 44594</strain>
    </source>
</reference>
<organism evidence="4 5">
    <name type="scientific">Amycolatopsis decaplanina DSM 44594</name>
    <dbReference type="NCBI Taxonomy" id="1284240"/>
    <lineage>
        <taxon>Bacteria</taxon>
        <taxon>Bacillati</taxon>
        <taxon>Actinomycetota</taxon>
        <taxon>Actinomycetes</taxon>
        <taxon>Pseudonocardiales</taxon>
        <taxon>Pseudonocardiaceae</taxon>
        <taxon>Amycolatopsis</taxon>
    </lineage>
</organism>